<evidence type="ECO:0000313" key="2">
    <source>
        <dbReference type="Proteomes" id="UP000182567"/>
    </source>
</evidence>
<dbReference type="GeneID" id="46911475"/>
<dbReference type="InterPro" id="IPR003749">
    <property type="entry name" value="ThiS/MoaD-like"/>
</dbReference>
<accession>A0A1J0ERL0</accession>
<sequence>MKLNVLYFSRYRETLGCGEETIEGDFTSVDQLRQHLANRSGAWRILAEQNLMCARNQDMCGLDEPLSDGDEVGFFPVVTGG</sequence>
<dbReference type="Gene3D" id="3.10.20.30">
    <property type="match status" value="1"/>
</dbReference>
<reference evidence="2" key="1">
    <citation type="submission" date="2016-10" db="EMBL/GenBank/DDBJ databases">
        <title>Pseudomonas frederiksbergensis ERGS4:02 complete genome.</title>
        <authorList>
            <person name="Kumar R."/>
            <person name="Acharya V."/>
            <person name="Singh D."/>
        </authorList>
    </citation>
    <scope>NUCLEOTIDE SEQUENCE [LARGE SCALE GENOMIC DNA]</scope>
    <source>
        <strain evidence="2">ERGS4:02</strain>
    </source>
</reference>
<dbReference type="EMBL" id="CP017886">
    <property type="protein sequence ID" value="APC18737.1"/>
    <property type="molecule type" value="Genomic_DNA"/>
</dbReference>
<evidence type="ECO:0000313" key="1">
    <source>
        <dbReference type="EMBL" id="APC18737.1"/>
    </source>
</evidence>
<proteinExistence type="predicted"/>
<protein>
    <submittedName>
        <fullName evidence="1">Molybdopterin synthase sulfur carrier subunit</fullName>
    </submittedName>
</protein>
<organism evidence="1 2">
    <name type="scientific">Pseudomonas frederiksbergensis</name>
    <dbReference type="NCBI Taxonomy" id="104087"/>
    <lineage>
        <taxon>Bacteria</taxon>
        <taxon>Pseudomonadati</taxon>
        <taxon>Pseudomonadota</taxon>
        <taxon>Gammaproteobacteria</taxon>
        <taxon>Pseudomonadales</taxon>
        <taxon>Pseudomonadaceae</taxon>
        <taxon>Pseudomonas</taxon>
    </lineage>
</organism>
<dbReference type="InterPro" id="IPR012675">
    <property type="entry name" value="Beta-grasp_dom_sf"/>
</dbReference>
<dbReference type="SUPFAM" id="SSF54285">
    <property type="entry name" value="MoaD/ThiS"/>
    <property type="match status" value="1"/>
</dbReference>
<dbReference type="Pfam" id="PF02597">
    <property type="entry name" value="ThiS"/>
    <property type="match status" value="1"/>
</dbReference>
<gene>
    <name evidence="1" type="ORF">BLL42_24635</name>
</gene>
<name>A0A1J0ERL0_9PSED</name>
<dbReference type="OrthoDB" id="9801945at2"/>
<dbReference type="Proteomes" id="UP000182567">
    <property type="component" value="Chromosome"/>
</dbReference>
<dbReference type="InterPro" id="IPR016155">
    <property type="entry name" value="Mopterin_synth/thiamin_S_b"/>
</dbReference>
<dbReference type="RefSeq" id="WP_071555172.1">
    <property type="nucleotide sequence ID" value="NZ_CP017886.1"/>
</dbReference>
<dbReference type="CDD" id="cd00754">
    <property type="entry name" value="Ubl_MoaD"/>
    <property type="match status" value="1"/>
</dbReference>
<dbReference type="AlphaFoldDB" id="A0A1J0ERL0"/>